<keyword evidence="9" id="KW-0406">Ion transport</keyword>
<comment type="similarity">
    <text evidence="2 13">Belongs to the sodium:solute symporter (SSF) (TC 2.A.21) family.</text>
</comment>
<dbReference type="AlphaFoldDB" id="A0A1B8NV76"/>
<dbReference type="Proteomes" id="UP000092504">
    <property type="component" value="Unassembled WGS sequence"/>
</dbReference>
<keyword evidence="3" id="KW-0813">Transport</keyword>
<dbReference type="PROSITE" id="PS50283">
    <property type="entry name" value="NA_SOLUT_SYMP_3"/>
    <property type="match status" value="1"/>
</dbReference>
<feature type="transmembrane region" description="Helical" evidence="14">
    <location>
        <begin position="40"/>
        <end position="64"/>
    </location>
</feature>
<keyword evidence="10 14" id="KW-0472">Membrane</keyword>
<dbReference type="GO" id="GO:0006814">
    <property type="term" value="P:sodium ion transport"/>
    <property type="evidence" value="ECO:0007669"/>
    <property type="project" value="UniProtKB-KW"/>
</dbReference>
<keyword evidence="6" id="KW-0769">Symport</keyword>
<keyword evidence="7 14" id="KW-1133">Transmembrane helix</keyword>
<evidence type="ECO:0000256" key="9">
    <source>
        <dbReference type="ARBA" id="ARBA00023065"/>
    </source>
</evidence>
<evidence type="ECO:0000256" key="3">
    <source>
        <dbReference type="ARBA" id="ARBA00022448"/>
    </source>
</evidence>
<dbReference type="PANTHER" id="PTHR48086">
    <property type="entry name" value="SODIUM/PROLINE SYMPORTER-RELATED"/>
    <property type="match status" value="1"/>
</dbReference>
<dbReference type="GO" id="GO:0005886">
    <property type="term" value="C:plasma membrane"/>
    <property type="evidence" value="ECO:0007669"/>
    <property type="project" value="UniProtKB-SubCell"/>
</dbReference>
<evidence type="ECO:0000256" key="10">
    <source>
        <dbReference type="ARBA" id="ARBA00023136"/>
    </source>
</evidence>
<keyword evidence="8" id="KW-0915">Sodium</keyword>
<evidence type="ECO:0000256" key="13">
    <source>
        <dbReference type="RuleBase" id="RU362091"/>
    </source>
</evidence>
<dbReference type="InterPro" id="IPR001734">
    <property type="entry name" value="Na/solute_symporter"/>
</dbReference>
<evidence type="ECO:0000313" key="15">
    <source>
        <dbReference type="EMBL" id="OBX33885.1"/>
    </source>
</evidence>
<protein>
    <submittedName>
        <fullName evidence="15">Putative symporter YodF</fullName>
    </submittedName>
</protein>
<organism evidence="15 16">
    <name type="scientific">Halomonas elongata</name>
    <dbReference type="NCBI Taxonomy" id="2746"/>
    <lineage>
        <taxon>Bacteria</taxon>
        <taxon>Pseudomonadati</taxon>
        <taxon>Pseudomonadota</taxon>
        <taxon>Gammaproteobacteria</taxon>
        <taxon>Oceanospirillales</taxon>
        <taxon>Halomonadaceae</taxon>
        <taxon>Halomonas</taxon>
    </lineage>
</organism>
<feature type="transmembrane region" description="Helical" evidence="14">
    <location>
        <begin position="163"/>
        <end position="185"/>
    </location>
</feature>
<feature type="transmembrane region" description="Helical" evidence="14">
    <location>
        <begin position="86"/>
        <end position="110"/>
    </location>
</feature>
<keyword evidence="11" id="KW-0739">Sodium transport</keyword>
<comment type="caution">
    <text evidence="15">The sequence shown here is derived from an EMBL/GenBank/DDBJ whole genome shotgun (WGS) entry which is preliminary data.</text>
</comment>
<feature type="transmembrane region" description="Helical" evidence="14">
    <location>
        <begin position="192"/>
        <end position="210"/>
    </location>
</feature>
<sequence>MGWGAFSTAILVSALGCVMWPHIFMKFYSARSERTLKRVFVLYPLYSYLLIPLLIIGFAGVVLLKDRPLDSPDQVLLTLVVEMADFPAWLIGLALSGALAAAMSTAANLAHTSATILIRDVGQHLPSLRGMDDGKALRLTRYGVVVVSLAAYLLALVNPGSLVALLLGAYGIVVQLLPMLLGALFWRRASRIGAFAGLAIGAVLTLYFQFGGSTPFDWHAGFCGLVVNALVFVGVSLSVSPVTQHTPAEALGPQP</sequence>
<dbReference type="GO" id="GO:0015293">
    <property type="term" value="F:symporter activity"/>
    <property type="evidence" value="ECO:0007669"/>
    <property type="project" value="UniProtKB-KW"/>
</dbReference>
<dbReference type="EMBL" id="MAJD01000002">
    <property type="protein sequence ID" value="OBX33885.1"/>
    <property type="molecule type" value="Genomic_DNA"/>
</dbReference>
<comment type="catalytic activity">
    <reaction evidence="12">
        <text>L-proline(in) + Na(+)(in) = L-proline(out) + Na(+)(out)</text>
        <dbReference type="Rhea" id="RHEA:28967"/>
        <dbReference type="ChEBI" id="CHEBI:29101"/>
        <dbReference type="ChEBI" id="CHEBI:60039"/>
    </reaction>
</comment>
<evidence type="ECO:0000256" key="5">
    <source>
        <dbReference type="ARBA" id="ARBA00022692"/>
    </source>
</evidence>
<dbReference type="InterPro" id="IPR050277">
    <property type="entry name" value="Sodium:Solute_Symporter"/>
</dbReference>
<dbReference type="PATRIC" id="fig|2746.7.peg.3003"/>
<evidence type="ECO:0000313" key="16">
    <source>
        <dbReference type="Proteomes" id="UP000092504"/>
    </source>
</evidence>
<keyword evidence="5 14" id="KW-0812">Transmembrane</keyword>
<comment type="subcellular location">
    <subcellularLocation>
        <location evidence="1">Cell membrane</location>
        <topology evidence="1">Multi-pass membrane protein</topology>
    </subcellularLocation>
</comment>
<name>A0A1B8NV76_HALEL</name>
<feature type="transmembrane region" description="Helical" evidence="14">
    <location>
        <begin position="216"/>
        <end position="237"/>
    </location>
</feature>
<feature type="transmembrane region" description="Helical" evidence="14">
    <location>
        <begin position="139"/>
        <end position="157"/>
    </location>
</feature>
<proteinExistence type="inferred from homology"/>
<evidence type="ECO:0000256" key="7">
    <source>
        <dbReference type="ARBA" id="ARBA00022989"/>
    </source>
</evidence>
<dbReference type="Gene3D" id="1.20.1730.10">
    <property type="entry name" value="Sodium/glucose cotransporter"/>
    <property type="match status" value="1"/>
</dbReference>
<evidence type="ECO:0000256" key="1">
    <source>
        <dbReference type="ARBA" id="ARBA00004651"/>
    </source>
</evidence>
<evidence type="ECO:0000256" key="12">
    <source>
        <dbReference type="ARBA" id="ARBA00033708"/>
    </source>
</evidence>
<accession>A0A1B8NV76</accession>
<reference evidence="15 16" key="1">
    <citation type="submission" date="2016-06" db="EMBL/GenBank/DDBJ databases">
        <title>Genome sequence of halotolerant plant growth promoting strain of Halomonas elongata HEK1 isolated from salterns of Rann of Kutch, Gujarat, India.</title>
        <authorList>
            <person name="Gaba S."/>
            <person name="Singh R.N."/>
            <person name="Abrol S."/>
            <person name="Kaushik R."/>
            <person name="Saxena A.K."/>
        </authorList>
    </citation>
    <scope>NUCLEOTIDE SEQUENCE [LARGE SCALE GENOMIC DNA]</scope>
    <source>
        <strain evidence="15 16">HEK1</strain>
    </source>
</reference>
<dbReference type="Pfam" id="PF00474">
    <property type="entry name" value="SSF"/>
    <property type="match status" value="1"/>
</dbReference>
<evidence type="ECO:0000256" key="4">
    <source>
        <dbReference type="ARBA" id="ARBA00022475"/>
    </source>
</evidence>
<evidence type="ECO:0000256" key="11">
    <source>
        <dbReference type="ARBA" id="ARBA00023201"/>
    </source>
</evidence>
<gene>
    <name evidence="15" type="primary">yodF_3</name>
    <name evidence="15" type="ORF">A8U91_02928</name>
</gene>
<evidence type="ECO:0000256" key="8">
    <source>
        <dbReference type="ARBA" id="ARBA00023053"/>
    </source>
</evidence>
<evidence type="ECO:0000256" key="6">
    <source>
        <dbReference type="ARBA" id="ARBA00022847"/>
    </source>
</evidence>
<evidence type="ECO:0000256" key="2">
    <source>
        <dbReference type="ARBA" id="ARBA00006434"/>
    </source>
</evidence>
<keyword evidence="4" id="KW-1003">Cell membrane</keyword>
<feature type="transmembrane region" description="Helical" evidence="14">
    <location>
        <begin position="6"/>
        <end position="28"/>
    </location>
</feature>
<dbReference type="InterPro" id="IPR038377">
    <property type="entry name" value="Na/Glc_symporter_sf"/>
</dbReference>
<dbReference type="PANTHER" id="PTHR48086:SF3">
    <property type="entry name" value="SODIUM_PROLINE SYMPORTER"/>
    <property type="match status" value="1"/>
</dbReference>
<evidence type="ECO:0000256" key="14">
    <source>
        <dbReference type="SAM" id="Phobius"/>
    </source>
</evidence>